<dbReference type="Pfam" id="PF04773">
    <property type="entry name" value="FecR"/>
    <property type="match status" value="1"/>
</dbReference>
<dbReference type="Pfam" id="PF16344">
    <property type="entry name" value="FecR_C"/>
    <property type="match status" value="1"/>
</dbReference>
<dbReference type="EMBL" id="SDHZ01000002">
    <property type="protein sequence ID" value="RXK83609.1"/>
    <property type="molecule type" value="Genomic_DNA"/>
</dbReference>
<dbReference type="OrthoDB" id="641696at2"/>
<dbReference type="AlphaFoldDB" id="A0A4Q1D592"/>
<evidence type="ECO:0000259" key="2">
    <source>
        <dbReference type="Pfam" id="PF04773"/>
    </source>
</evidence>
<keyword evidence="1" id="KW-1133">Transmembrane helix</keyword>
<dbReference type="RefSeq" id="WP_129004661.1">
    <property type="nucleotide sequence ID" value="NZ_SDHZ01000002.1"/>
</dbReference>
<dbReference type="PANTHER" id="PTHR30273">
    <property type="entry name" value="PERIPLASMIC SIGNAL SENSOR AND SIGMA FACTOR ACTIVATOR FECR-RELATED"/>
    <property type="match status" value="1"/>
</dbReference>
<comment type="caution">
    <text evidence="4">The sequence shown here is derived from an EMBL/GenBank/DDBJ whole genome shotgun (WGS) entry which is preliminary data.</text>
</comment>
<evidence type="ECO:0000256" key="1">
    <source>
        <dbReference type="SAM" id="Phobius"/>
    </source>
</evidence>
<keyword evidence="5" id="KW-1185">Reference proteome</keyword>
<evidence type="ECO:0000313" key="4">
    <source>
        <dbReference type="EMBL" id="RXK83609.1"/>
    </source>
</evidence>
<dbReference type="Gene3D" id="2.60.120.1440">
    <property type="match status" value="1"/>
</dbReference>
<dbReference type="InterPro" id="IPR012373">
    <property type="entry name" value="Ferrdict_sens_TM"/>
</dbReference>
<evidence type="ECO:0000313" key="5">
    <source>
        <dbReference type="Proteomes" id="UP000290545"/>
    </source>
</evidence>
<feature type="domain" description="FecR protein" evidence="2">
    <location>
        <begin position="187"/>
        <end position="280"/>
    </location>
</feature>
<sequence length="391" mass="43858">MDESILHIIRLYRQGEVLSAEQQQVLDAWKNAAIDNREVLSLLNDELWLRDAVLEREHYKLNMESGWARLQQLMGDDNRSKSKKVTVVRLSSFWWAAAAVIVLSIGAWWWYKAPDGAVAGTKLQHDIAPGHEGAVLTLSDGRRLVLDSMGNGRIALEDETSLVLYNNELSYTVSANAQAGAVPVNILSTPRGRQFRLVLPDGSKVWLNAASELRYPAIFSGSERQVSLKGEAYFEVAANKSQPFKVDAEGCIVKVLGTGFNISAYKEDGIVKTTLVQGAVVVGREGALKQLQPGQQAIMAEAGSININPADIEEAIAWKDDRFLFRSISVPDFLKIIARWYDIEVVYERELQQQMIWVNYSRSQSLLRTLEILKNNGIKFQLKDKRLMIQP</sequence>
<feature type="domain" description="Protein FecR C-terminal" evidence="3">
    <location>
        <begin position="322"/>
        <end position="388"/>
    </location>
</feature>
<protein>
    <submittedName>
        <fullName evidence="4">DUF4974 domain-containing protein</fullName>
    </submittedName>
</protein>
<organism evidence="4 5">
    <name type="scientific">Filimonas effusa</name>
    <dbReference type="NCBI Taxonomy" id="2508721"/>
    <lineage>
        <taxon>Bacteria</taxon>
        <taxon>Pseudomonadati</taxon>
        <taxon>Bacteroidota</taxon>
        <taxon>Chitinophagia</taxon>
        <taxon>Chitinophagales</taxon>
        <taxon>Chitinophagaceae</taxon>
        <taxon>Filimonas</taxon>
    </lineage>
</organism>
<keyword evidence="1" id="KW-0472">Membrane</keyword>
<dbReference type="Proteomes" id="UP000290545">
    <property type="component" value="Unassembled WGS sequence"/>
</dbReference>
<proteinExistence type="predicted"/>
<reference evidence="4 5" key="1">
    <citation type="submission" date="2019-01" db="EMBL/GenBank/DDBJ databases">
        <title>Filimonas sp. strain TTM-71.</title>
        <authorList>
            <person name="Chen W.-M."/>
        </authorList>
    </citation>
    <scope>NUCLEOTIDE SEQUENCE [LARGE SCALE GENOMIC DNA]</scope>
    <source>
        <strain evidence="4 5">TTM-71</strain>
    </source>
</reference>
<dbReference type="PANTHER" id="PTHR30273:SF2">
    <property type="entry name" value="PROTEIN FECR"/>
    <property type="match status" value="1"/>
</dbReference>
<accession>A0A4Q1D592</accession>
<keyword evidence="1" id="KW-0812">Transmembrane</keyword>
<evidence type="ECO:0000259" key="3">
    <source>
        <dbReference type="Pfam" id="PF16344"/>
    </source>
</evidence>
<dbReference type="InterPro" id="IPR032508">
    <property type="entry name" value="FecR_C"/>
</dbReference>
<dbReference type="Gene3D" id="3.55.50.30">
    <property type="match status" value="1"/>
</dbReference>
<feature type="transmembrane region" description="Helical" evidence="1">
    <location>
        <begin position="93"/>
        <end position="111"/>
    </location>
</feature>
<dbReference type="GO" id="GO:0016989">
    <property type="term" value="F:sigma factor antagonist activity"/>
    <property type="evidence" value="ECO:0007669"/>
    <property type="project" value="TreeGrafter"/>
</dbReference>
<dbReference type="InterPro" id="IPR006860">
    <property type="entry name" value="FecR"/>
</dbReference>
<name>A0A4Q1D592_9BACT</name>
<gene>
    <name evidence="4" type="ORF">ESB13_16105</name>
</gene>